<comment type="caution">
    <text evidence="2">The sequence shown here is derived from an EMBL/GenBank/DDBJ whole genome shotgun (WGS) entry which is preliminary data.</text>
</comment>
<organism evidence="2 3">
    <name type="scientific">Populus alba x Populus x berolinensis</name>
    <dbReference type="NCBI Taxonomy" id="444605"/>
    <lineage>
        <taxon>Eukaryota</taxon>
        <taxon>Viridiplantae</taxon>
        <taxon>Streptophyta</taxon>
        <taxon>Embryophyta</taxon>
        <taxon>Tracheophyta</taxon>
        <taxon>Spermatophyta</taxon>
        <taxon>Magnoliopsida</taxon>
        <taxon>eudicotyledons</taxon>
        <taxon>Gunneridae</taxon>
        <taxon>Pentapetalae</taxon>
        <taxon>rosids</taxon>
        <taxon>fabids</taxon>
        <taxon>Malpighiales</taxon>
        <taxon>Salicaceae</taxon>
        <taxon>Saliceae</taxon>
        <taxon>Populus</taxon>
    </lineage>
</organism>
<name>A0AAD6PZ90_9ROSI</name>
<evidence type="ECO:0000256" key="1">
    <source>
        <dbReference type="SAM" id="MobiDB-lite"/>
    </source>
</evidence>
<evidence type="ECO:0000313" key="3">
    <source>
        <dbReference type="Proteomes" id="UP001164929"/>
    </source>
</evidence>
<feature type="region of interest" description="Disordered" evidence="1">
    <location>
        <begin position="1"/>
        <end position="86"/>
    </location>
</feature>
<dbReference type="AlphaFoldDB" id="A0AAD6PZ90"/>
<keyword evidence="3" id="KW-1185">Reference proteome</keyword>
<gene>
    <name evidence="2" type="ORF">NC653_035590</name>
</gene>
<reference evidence="2" key="1">
    <citation type="journal article" date="2023" name="Mol. Ecol. Resour.">
        <title>Chromosome-level genome assembly of a triploid poplar Populus alba 'Berolinensis'.</title>
        <authorList>
            <person name="Chen S."/>
            <person name="Yu Y."/>
            <person name="Wang X."/>
            <person name="Wang S."/>
            <person name="Zhang T."/>
            <person name="Zhou Y."/>
            <person name="He R."/>
            <person name="Meng N."/>
            <person name="Wang Y."/>
            <person name="Liu W."/>
            <person name="Liu Z."/>
            <person name="Liu J."/>
            <person name="Guo Q."/>
            <person name="Huang H."/>
            <person name="Sederoff R.R."/>
            <person name="Wang G."/>
            <person name="Qu G."/>
            <person name="Chen S."/>
        </authorList>
    </citation>
    <scope>NUCLEOTIDE SEQUENCE</scope>
    <source>
        <strain evidence="2">SC-2020</strain>
    </source>
</reference>
<proteinExistence type="predicted"/>
<sequence length="191" mass="21489">MAVTTGSGLIKGRNHRTKGRGDHRNERRKTESTNEKRGGTKKRGRNTESGGITETKKTQTKQEGKQEKNRETRRNKNAESKGEKGQHTHIVTRIIFETVFVPANKGKTSIHSKNITVNRLFIIVSFIIPRAAGRLKYTGTESKGNKRKQKKEKSRGCSRPARASPPSPSPRRPGKKLPFLIKHLLHCASEF</sequence>
<protein>
    <submittedName>
        <fullName evidence="2">Uncharacterized protein</fullName>
    </submittedName>
</protein>
<dbReference type="EMBL" id="JAQIZT010000015">
    <property type="protein sequence ID" value="KAJ6971363.1"/>
    <property type="molecule type" value="Genomic_DNA"/>
</dbReference>
<evidence type="ECO:0000313" key="2">
    <source>
        <dbReference type="EMBL" id="KAJ6971363.1"/>
    </source>
</evidence>
<feature type="compositionally biased region" description="Basic and acidic residues" evidence="1">
    <location>
        <begin position="19"/>
        <end position="38"/>
    </location>
</feature>
<dbReference type="Proteomes" id="UP001164929">
    <property type="component" value="Chromosome 15"/>
</dbReference>
<feature type="region of interest" description="Disordered" evidence="1">
    <location>
        <begin position="138"/>
        <end position="176"/>
    </location>
</feature>
<accession>A0AAD6PZ90</accession>
<feature type="compositionally biased region" description="Basic and acidic residues" evidence="1">
    <location>
        <begin position="54"/>
        <end position="86"/>
    </location>
</feature>